<feature type="compositionally biased region" description="Basic and acidic residues" evidence="1">
    <location>
        <begin position="134"/>
        <end position="150"/>
    </location>
</feature>
<evidence type="ECO:0000313" key="2">
    <source>
        <dbReference type="EMBL" id="EFN71393.1"/>
    </source>
</evidence>
<feature type="compositionally biased region" description="Basic and acidic residues" evidence="1">
    <location>
        <begin position="199"/>
        <end position="218"/>
    </location>
</feature>
<dbReference type="EMBL" id="GL436894">
    <property type="protein sequence ID" value="EFN71393.1"/>
    <property type="molecule type" value="Genomic_DNA"/>
</dbReference>
<feature type="region of interest" description="Disordered" evidence="1">
    <location>
        <begin position="70"/>
        <end position="92"/>
    </location>
</feature>
<feature type="compositionally biased region" description="Basic and acidic residues" evidence="1">
    <location>
        <begin position="75"/>
        <end position="87"/>
    </location>
</feature>
<sequence length="564" mass="64063">MSLHVVQLKIRRTRRDRVRSDEARRIRSDLKLRSSFNALITTPRYRQSRTGGSGAVILEGVLGIRLLSARTATRSGRESERGEEERRRYARTRAHKDVYKARVRLSRSYRPDIPRLPPFPTARAGFSPSSDDGGEFRRDAERSRAHREIEPGQGSSGSRKCGPVRALESPCRTPGPSPASARRIPEVFPGRRLRRPVPRRRDDRLTTGNERRVGERGRGPRPSLLTGATWTRAGGSPRYPSRPSPPGEEVASRRASPTRPYPLAAIFDGASSSAELKLSSTEPSLRGSSRGINKHLSTQAIGSICPRNIVEPTISAPVDYIRAEIRRDSRQCDERVHSWESRSIGTLCREPVASYLTSQLGVVEVLIFEKKYILEQSAIKYSVYIFRNCSSETIQDETNLHPLIVFNDWLFMLMLQFEYARVHATLRQLTVIEDTQCQFDSSNTPNYHQIRISIGIIKLENCDIAVEQYKQNQLKISYLECAQMSRDNIGFARIVAMLRQRSRGFHVIAIRDHNRTTAQRSRKKQEQNKNKKFIREKEYMRGTVLSLHISVFVEAAAGTTLITN</sequence>
<reference evidence="2 3" key="1">
    <citation type="journal article" date="2010" name="Science">
        <title>Genomic comparison of the ants Camponotus floridanus and Harpegnathos saltator.</title>
        <authorList>
            <person name="Bonasio R."/>
            <person name="Zhang G."/>
            <person name="Ye C."/>
            <person name="Mutti N.S."/>
            <person name="Fang X."/>
            <person name="Qin N."/>
            <person name="Donahue G."/>
            <person name="Yang P."/>
            <person name="Li Q."/>
            <person name="Li C."/>
            <person name="Zhang P."/>
            <person name="Huang Z."/>
            <person name="Berger S.L."/>
            <person name="Reinberg D."/>
            <person name="Wang J."/>
            <person name="Liebig J."/>
        </authorList>
    </citation>
    <scope>NUCLEOTIDE SEQUENCE [LARGE SCALE GENOMIC DNA]</scope>
    <source>
        <strain evidence="3">C129</strain>
    </source>
</reference>
<accession>E2A597</accession>
<organism evidence="3">
    <name type="scientific">Camponotus floridanus</name>
    <name type="common">Florida carpenter ant</name>
    <dbReference type="NCBI Taxonomy" id="104421"/>
    <lineage>
        <taxon>Eukaryota</taxon>
        <taxon>Metazoa</taxon>
        <taxon>Ecdysozoa</taxon>
        <taxon>Arthropoda</taxon>
        <taxon>Hexapoda</taxon>
        <taxon>Insecta</taxon>
        <taxon>Pterygota</taxon>
        <taxon>Neoptera</taxon>
        <taxon>Endopterygota</taxon>
        <taxon>Hymenoptera</taxon>
        <taxon>Apocrita</taxon>
        <taxon>Aculeata</taxon>
        <taxon>Formicoidea</taxon>
        <taxon>Formicidae</taxon>
        <taxon>Formicinae</taxon>
        <taxon>Camponotus</taxon>
    </lineage>
</organism>
<feature type="region of interest" description="Disordered" evidence="1">
    <location>
        <begin position="109"/>
        <end position="257"/>
    </location>
</feature>
<protein>
    <submittedName>
        <fullName evidence="2">Uncharacterized protein</fullName>
    </submittedName>
</protein>
<dbReference type="InParanoid" id="E2A597"/>
<gene>
    <name evidence="2" type="ORF">EAG_06692</name>
</gene>
<proteinExistence type="predicted"/>
<dbReference type="Proteomes" id="UP000000311">
    <property type="component" value="Unassembled WGS sequence"/>
</dbReference>
<keyword evidence="3" id="KW-1185">Reference proteome</keyword>
<dbReference type="AlphaFoldDB" id="E2A597"/>
<evidence type="ECO:0000313" key="3">
    <source>
        <dbReference type="Proteomes" id="UP000000311"/>
    </source>
</evidence>
<evidence type="ECO:0000256" key="1">
    <source>
        <dbReference type="SAM" id="MobiDB-lite"/>
    </source>
</evidence>
<name>E2A597_CAMFO</name>